<evidence type="ECO:0000256" key="1">
    <source>
        <dbReference type="SAM" id="Phobius"/>
    </source>
</evidence>
<gene>
    <name evidence="2" type="ORF">SAMN05444921_115190</name>
</gene>
<evidence type="ECO:0000313" key="2">
    <source>
        <dbReference type="EMBL" id="SDM94220.1"/>
    </source>
</evidence>
<proteinExistence type="predicted"/>
<feature type="transmembrane region" description="Helical" evidence="1">
    <location>
        <begin position="21"/>
        <end position="48"/>
    </location>
</feature>
<name>A0A1G9XBT5_9ACTN</name>
<evidence type="ECO:0000313" key="3">
    <source>
        <dbReference type="Proteomes" id="UP000199063"/>
    </source>
</evidence>
<reference evidence="3" key="1">
    <citation type="submission" date="2016-10" db="EMBL/GenBank/DDBJ databases">
        <authorList>
            <person name="Varghese N."/>
            <person name="Submissions S."/>
        </authorList>
    </citation>
    <scope>NUCLEOTIDE SEQUENCE [LARGE SCALE GENOMIC DNA]</scope>
    <source>
        <strain evidence="3">CGMCC 4.7042</strain>
    </source>
</reference>
<dbReference type="Proteomes" id="UP000199063">
    <property type="component" value="Unassembled WGS sequence"/>
</dbReference>
<keyword evidence="1" id="KW-1133">Transmembrane helix</keyword>
<keyword evidence="1" id="KW-0812">Transmembrane</keyword>
<accession>A0A1G9XBT5</accession>
<keyword evidence="1" id="KW-0472">Membrane</keyword>
<protein>
    <submittedName>
        <fullName evidence="2">Uncharacterized protein</fullName>
    </submittedName>
</protein>
<dbReference type="GeneID" id="96657126"/>
<dbReference type="EMBL" id="FNHI01000015">
    <property type="protein sequence ID" value="SDM94220.1"/>
    <property type="molecule type" value="Genomic_DNA"/>
</dbReference>
<organism evidence="2 3">
    <name type="scientific">Streptomyces wuyuanensis</name>
    <dbReference type="NCBI Taxonomy" id="1196353"/>
    <lineage>
        <taxon>Bacteria</taxon>
        <taxon>Bacillati</taxon>
        <taxon>Actinomycetota</taxon>
        <taxon>Actinomycetes</taxon>
        <taxon>Kitasatosporales</taxon>
        <taxon>Streptomycetaceae</taxon>
        <taxon>Streptomyces</taxon>
    </lineage>
</organism>
<dbReference type="RefSeq" id="WP_167746061.1">
    <property type="nucleotide sequence ID" value="NZ_FNHI01000015.1"/>
</dbReference>
<dbReference type="AlphaFoldDB" id="A0A1G9XBT5"/>
<sequence>MLDQNWDDDTDYRSAVRRTRITTAIALVVVLLVIGIGVVAVLGVSLFLDVVEMLSR</sequence>
<keyword evidence="3" id="KW-1185">Reference proteome</keyword>